<keyword evidence="1" id="KW-0732">Signal</keyword>
<feature type="chain" id="PRO_5047277953" evidence="1">
    <location>
        <begin position="28"/>
        <end position="77"/>
    </location>
</feature>
<gene>
    <name evidence="3" type="primary">LOC104746715</name>
</gene>
<evidence type="ECO:0000313" key="2">
    <source>
        <dbReference type="Proteomes" id="UP000694864"/>
    </source>
</evidence>
<keyword evidence="2" id="KW-1185">Reference proteome</keyword>
<dbReference type="RefSeq" id="XP_019092520.1">
    <property type="nucleotide sequence ID" value="XM_019236975.1"/>
</dbReference>
<evidence type="ECO:0000313" key="3">
    <source>
        <dbReference type="RefSeq" id="XP_019092520.1"/>
    </source>
</evidence>
<name>A0ABM1R0I2_CAMSA</name>
<feature type="signal peptide" evidence="1">
    <location>
        <begin position="1"/>
        <end position="27"/>
    </location>
</feature>
<sequence length="77" mass="8334">MCSTKTLVTCFLVIILAVSLSNNDVLASGIKNFSIDHCDTRCYGGDECMNYCIKAGFRSGQCGSLCIPCSFKCCCQK</sequence>
<organism evidence="2 3">
    <name type="scientific">Camelina sativa</name>
    <name type="common">False flax</name>
    <name type="synonym">Myagrum sativum</name>
    <dbReference type="NCBI Taxonomy" id="90675"/>
    <lineage>
        <taxon>Eukaryota</taxon>
        <taxon>Viridiplantae</taxon>
        <taxon>Streptophyta</taxon>
        <taxon>Embryophyta</taxon>
        <taxon>Tracheophyta</taxon>
        <taxon>Spermatophyta</taxon>
        <taxon>Magnoliopsida</taxon>
        <taxon>eudicotyledons</taxon>
        <taxon>Gunneridae</taxon>
        <taxon>Pentapetalae</taxon>
        <taxon>rosids</taxon>
        <taxon>malvids</taxon>
        <taxon>Brassicales</taxon>
        <taxon>Brassicaceae</taxon>
        <taxon>Camelineae</taxon>
        <taxon>Camelina</taxon>
    </lineage>
</organism>
<proteinExistence type="predicted"/>
<accession>A0ABM1R0I2</accession>
<evidence type="ECO:0000256" key="1">
    <source>
        <dbReference type="SAM" id="SignalP"/>
    </source>
</evidence>
<dbReference type="GeneID" id="104746715"/>
<protein>
    <submittedName>
        <fullName evidence="3">Defensin-like protein 46</fullName>
    </submittedName>
</protein>
<dbReference type="Proteomes" id="UP000694864">
    <property type="component" value="Chromosome 15"/>
</dbReference>
<reference evidence="3" key="2">
    <citation type="submission" date="2025-08" db="UniProtKB">
        <authorList>
            <consortium name="RefSeq"/>
        </authorList>
    </citation>
    <scope>IDENTIFICATION</scope>
    <source>
        <tissue evidence="3">Leaf</tissue>
    </source>
</reference>
<reference evidence="2" key="1">
    <citation type="journal article" date="2014" name="Nat. Commun.">
        <title>The emerging biofuel crop Camelina sativa retains a highly undifferentiated hexaploid genome structure.</title>
        <authorList>
            <person name="Kagale S."/>
            <person name="Koh C."/>
            <person name="Nixon J."/>
            <person name="Bollina V."/>
            <person name="Clarke W.E."/>
            <person name="Tuteja R."/>
            <person name="Spillane C."/>
            <person name="Robinson S.J."/>
            <person name="Links M.G."/>
            <person name="Clarke C."/>
            <person name="Higgins E.E."/>
            <person name="Huebert T."/>
            <person name="Sharpe A.G."/>
            <person name="Parkin I.A."/>
        </authorList>
    </citation>
    <scope>NUCLEOTIDE SEQUENCE [LARGE SCALE GENOMIC DNA]</scope>
    <source>
        <strain evidence="2">cv. DH55</strain>
    </source>
</reference>